<sequence length="112" mass="13018">MNRFFKSVELAEYLLQNNTYINVGTIMTKSRGLPPDIRRKLKTRGELIKKQRNNLAATLSFDKRTVTLISSKQLMRTELLMDVHTHSFTTAASWEMWVSWLSSNPILPYQKA</sequence>
<evidence type="ECO:0000313" key="3">
    <source>
        <dbReference type="Proteomes" id="UP000735302"/>
    </source>
</evidence>
<reference evidence="2 3" key="1">
    <citation type="journal article" date="2021" name="Elife">
        <title>Chloroplast acquisition without the gene transfer in kleptoplastic sea slugs, Plakobranchus ocellatus.</title>
        <authorList>
            <person name="Maeda T."/>
            <person name="Takahashi S."/>
            <person name="Yoshida T."/>
            <person name="Shimamura S."/>
            <person name="Takaki Y."/>
            <person name="Nagai Y."/>
            <person name="Toyoda A."/>
            <person name="Suzuki Y."/>
            <person name="Arimoto A."/>
            <person name="Ishii H."/>
            <person name="Satoh N."/>
            <person name="Nishiyama T."/>
            <person name="Hasebe M."/>
            <person name="Maruyama T."/>
            <person name="Minagawa J."/>
            <person name="Obokata J."/>
            <person name="Shigenobu S."/>
        </authorList>
    </citation>
    <scope>NUCLEOTIDE SEQUENCE [LARGE SCALE GENOMIC DNA]</scope>
</reference>
<protein>
    <submittedName>
        <fullName evidence="2">PiggyBac transposable element-derived protein 4-like</fullName>
    </submittedName>
</protein>
<dbReference type="Proteomes" id="UP000735302">
    <property type="component" value="Unassembled WGS sequence"/>
</dbReference>
<dbReference type="EMBL" id="BLXT01007756">
    <property type="protein sequence ID" value="GFO42194.1"/>
    <property type="molecule type" value="Genomic_DNA"/>
</dbReference>
<keyword evidence="3" id="KW-1185">Reference proteome</keyword>
<organism evidence="2 3">
    <name type="scientific">Plakobranchus ocellatus</name>
    <dbReference type="NCBI Taxonomy" id="259542"/>
    <lineage>
        <taxon>Eukaryota</taxon>
        <taxon>Metazoa</taxon>
        <taxon>Spiralia</taxon>
        <taxon>Lophotrochozoa</taxon>
        <taxon>Mollusca</taxon>
        <taxon>Gastropoda</taxon>
        <taxon>Heterobranchia</taxon>
        <taxon>Euthyneura</taxon>
        <taxon>Panpulmonata</taxon>
        <taxon>Sacoglossa</taxon>
        <taxon>Placobranchoidea</taxon>
        <taxon>Plakobranchidae</taxon>
        <taxon>Plakobranchus</taxon>
    </lineage>
</organism>
<proteinExistence type="predicted"/>
<dbReference type="Pfam" id="PF13843">
    <property type="entry name" value="DDE_Tnp_1_7"/>
    <property type="match status" value="1"/>
</dbReference>
<comment type="caution">
    <text evidence="2">The sequence shown here is derived from an EMBL/GenBank/DDBJ whole genome shotgun (WGS) entry which is preliminary data.</text>
</comment>
<evidence type="ECO:0000313" key="2">
    <source>
        <dbReference type="EMBL" id="GFO42194.1"/>
    </source>
</evidence>
<dbReference type="AlphaFoldDB" id="A0AAV4DDJ2"/>
<name>A0AAV4DDJ2_9GAST</name>
<gene>
    <name evidence="2" type="ORF">PoB_006869900</name>
</gene>
<feature type="domain" description="PiggyBac transposable element-derived protein" evidence="1">
    <location>
        <begin position="1"/>
        <end position="72"/>
    </location>
</feature>
<dbReference type="InterPro" id="IPR029526">
    <property type="entry name" value="PGBD"/>
</dbReference>
<accession>A0AAV4DDJ2</accession>
<evidence type="ECO:0000259" key="1">
    <source>
        <dbReference type="Pfam" id="PF13843"/>
    </source>
</evidence>